<dbReference type="PRINTS" id="PR00205">
    <property type="entry name" value="CADHERIN"/>
</dbReference>
<feature type="domain" description="Cadherin" evidence="12">
    <location>
        <begin position="631"/>
        <end position="723"/>
    </location>
</feature>
<gene>
    <name evidence="13" type="ORF">EWB00_011124</name>
</gene>
<dbReference type="EMBL" id="SKCS01000093">
    <property type="protein sequence ID" value="TNN17386.1"/>
    <property type="molecule type" value="Genomic_DNA"/>
</dbReference>
<dbReference type="OrthoDB" id="6252479at2759"/>
<feature type="coiled-coil region" evidence="9">
    <location>
        <begin position="1147"/>
        <end position="1174"/>
    </location>
</feature>
<dbReference type="PROSITE" id="PS00232">
    <property type="entry name" value="CADHERIN_1"/>
    <property type="match status" value="4"/>
</dbReference>
<evidence type="ECO:0000256" key="5">
    <source>
        <dbReference type="ARBA" id="ARBA00022989"/>
    </source>
</evidence>
<evidence type="ECO:0000256" key="2">
    <source>
        <dbReference type="ARBA" id="ARBA00022692"/>
    </source>
</evidence>
<evidence type="ECO:0000256" key="11">
    <source>
        <dbReference type="SAM" id="SignalP"/>
    </source>
</evidence>
<dbReference type="SMART" id="SM00112">
    <property type="entry name" value="CA"/>
    <property type="match status" value="5"/>
</dbReference>
<evidence type="ECO:0000313" key="14">
    <source>
        <dbReference type="Proteomes" id="UP000311919"/>
    </source>
</evidence>
<evidence type="ECO:0000256" key="9">
    <source>
        <dbReference type="SAM" id="Coils"/>
    </source>
</evidence>
<evidence type="ECO:0000256" key="6">
    <source>
        <dbReference type="ARBA" id="ARBA00023136"/>
    </source>
</evidence>
<dbReference type="PANTHER" id="PTHR24028">
    <property type="entry name" value="CADHERIN-87A"/>
    <property type="match status" value="1"/>
</dbReference>
<feature type="domain" description="Cadherin" evidence="12">
    <location>
        <begin position="464"/>
        <end position="606"/>
    </location>
</feature>
<evidence type="ECO:0000256" key="7">
    <source>
        <dbReference type="ARBA" id="ARBA00023180"/>
    </source>
</evidence>
<feature type="domain" description="Cadherin" evidence="12">
    <location>
        <begin position="741"/>
        <end position="889"/>
    </location>
</feature>
<evidence type="ECO:0000259" key="12">
    <source>
        <dbReference type="PROSITE" id="PS50268"/>
    </source>
</evidence>
<proteinExistence type="predicted"/>
<keyword evidence="14" id="KW-1185">Reference proteome</keyword>
<dbReference type="STRING" id="6182.A0A4Z2DLJ3"/>
<keyword evidence="5 10" id="KW-1133">Transmembrane helix</keyword>
<dbReference type="InterPro" id="IPR002126">
    <property type="entry name" value="Cadherin-like_dom"/>
</dbReference>
<feature type="signal peptide" evidence="11">
    <location>
        <begin position="1"/>
        <end position="17"/>
    </location>
</feature>
<evidence type="ECO:0000256" key="10">
    <source>
        <dbReference type="SAM" id="Phobius"/>
    </source>
</evidence>
<dbReference type="PANTHER" id="PTHR24028:SF146">
    <property type="entry name" value="CADHERIN 96CB, ISOFORM D-RELATED"/>
    <property type="match status" value="1"/>
</dbReference>
<evidence type="ECO:0000256" key="4">
    <source>
        <dbReference type="ARBA" id="ARBA00022837"/>
    </source>
</evidence>
<evidence type="ECO:0000256" key="1">
    <source>
        <dbReference type="ARBA" id="ARBA00004167"/>
    </source>
</evidence>
<keyword evidence="2 10" id="KW-0812">Transmembrane</keyword>
<dbReference type="GO" id="GO:0007156">
    <property type="term" value="P:homophilic cell adhesion via plasma membrane adhesion molecules"/>
    <property type="evidence" value="ECO:0007669"/>
    <property type="project" value="InterPro"/>
</dbReference>
<dbReference type="InterPro" id="IPR050174">
    <property type="entry name" value="Protocadherin/Cadherin-CA"/>
</dbReference>
<evidence type="ECO:0000256" key="3">
    <source>
        <dbReference type="ARBA" id="ARBA00022737"/>
    </source>
</evidence>
<reference evidence="13 14" key="1">
    <citation type="submission" date="2019-03" db="EMBL/GenBank/DDBJ databases">
        <title>An improved genome assembly of the fluke Schistosoma japonicum.</title>
        <authorList>
            <person name="Hu W."/>
            <person name="Luo F."/>
            <person name="Yin M."/>
            <person name="Mo X."/>
            <person name="Sun C."/>
            <person name="Wu Q."/>
            <person name="Zhu B."/>
            <person name="Xiang M."/>
            <person name="Wang J."/>
            <person name="Wang Y."/>
            <person name="Zhang T."/>
            <person name="Xu B."/>
            <person name="Zheng H."/>
            <person name="Feng Z."/>
        </authorList>
    </citation>
    <scope>NUCLEOTIDE SEQUENCE [LARGE SCALE GENOMIC DNA]</scope>
    <source>
        <strain evidence="13">HuSjv2</strain>
        <tissue evidence="13">Worms</tissue>
    </source>
</reference>
<dbReference type="GO" id="GO:0005886">
    <property type="term" value="C:plasma membrane"/>
    <property type="evidence" value="ECO:0007669"/>
    <property type="project" value="InterPro"/>
</dbReference>
<dbReference type="Pfam" id="PF00028">
    <property type="entry name" value="Cadherin"/>
    <property type="match status" value="3"/>
</dbReference>
<dbReference type="FunFam" id="2.60.40.60:FF:000020">
    <property type="entry name" value="Dachsous cadherin-related 1b"/>
    <property type="match status" value="1"/>
</dbReference>
<keyword evidence="6 10" id="KW-0472">Membrane</keyword>
<feature type="domain" description="Cadherin" evidence="12">
    <location>
        <begin position="195"/>
        <end position="292"/>
    </location>
</feature>
<dbReference type="PROSITE" id="PS50268">
    <property type="entry name" value="CADHERIN_2"/>
    <property type="match status" value="5"/>
</dbReference>
<feature type="chain" id="PRO_5021453650" evidence="11">
    <location>
        <begin position="18"/>
        <end position="1475"/>
    </location>
</feature>
<keyword evidence="11" id="KW-0732">Signal</keyword>
<organism evidence="13 14">
    <name type="scientific">Schistosoma japonicum</name>
    <name type="common">Blood fluke</name>
    <dbReference type="NCBI Taxonomy" id="6182"/>
    <lineage>
        <taxon>Eukaryota</taxon>
        <taxon>Metazoa</taxon>
        <taxon>Spiralia</taxon>
        <taxon>Lophotrochozoa</taxon>
        <taxon>Platyhelminthes</taxon>
        <taxon>Trematoda</taxon>
        <taxon>Digenea</taxon>
        <taxon>Strigeidida</taxon>
        <taxon>Schistosomatoidea</taxon>
        <taxon>Schistosomatidae</taxon>
        <taxon>Schistosoma</taxon>
    </lineage>
</organism>
<comment type="subcellular location">
    <subcellularLocation>
        <location evidence="1">Membrane</location>
        <topology evidence="1">Single-pass membrane protein</topology>
    </subcellularLocation>
</comment>
<dbReference type="InterPro" id="IPR015919">
    <property type="entry name" value="Cadherin-like_sf"/>
</dbReference>
<dbReference type="Gene3D" id="2.60.40.60">
    <property type="entry name" value="Cadherins"/>
    <property type="match status" value="6"/>
</dbReference>
<sequence length="1475" mass="166116">MLLALLLYISCSKSIESISNSAVIDVMEDTGSGSIIIENLEHRFPPLNSDEFKSHYFAIGNPSSPGINHLEIRRHRFDNSIQLVVKEGHNGLDREELCGTREFQSDSQMPFCDISLIVLHGKRHEPSYGKLTLRILDRNDNSPIFTKKGTTELRIPESVESFEMLGSSLIGHSQILHSNSKLNSGNPTTLELPKAHDLDLPENGVKTYRLTTVSGHEIDKSLFNLIVNNDNENKIGSSLPVPFLRIVGMLDREKQDEYWFHLLAIDGGNPKRTGTQTVHLVVTDINDNIPKFRKPVFYFPTFMSSSDLYDNGVTQEFLKIPETQTPGTPIATITADDPDRDLNGQITYRLKEPSSNEQTAMSLQWFDLDTKNGSAVLKVAKKMDADDRHGISWSDLNREHSGHLIKLVVEAVDAGSPSLTGSIELLVLVENINDNEPVISIQYTQPFQTGLDFHSTVVGKVVGSLQENQNEPLTIAHLTVEDGDFIESNNGAISTVLEVHCETNDTRFLLEKVSNMNYADRSDAYGVSTAHFGSPLLFYKMSSLKSIDRETEPWLFVKVICIDQVQVSYGLSGYQNIGKLVQPNRLTGSTTVTIKVLDVNDNAPKFTNRNYHFSVFETPSLPMNSIKNMFDEQPKTEIGRVSVNDQDEGVNSKVSYHLLSSENDAFKIDDNTGIIWRVGFIDREKVTQLELVVEARDHGEPSLSSTAMIKVDVLDVNDNPPYWIMSYSNDKESEIRRSGPEDGVYYFSLNEDAPIGSIVGTITAVDTDGIAESEMIEQIIVKQNPIMLQRNNHGNSLGASSITYQLENEGDGMIFSVNARNGDIRLNKHLDREVRAHYEFRVFAIDDTSKSVKISQNSPYLVNKWQHQYTATATIIITVLDVNDNPPIFETPLNGQEFHIEPGSSMTTAGTTLFTAKAHDPDIGDNSLVRYSLDNNGYGLVEIDSTTGVCYFRETVQHSLMTKLIASNQYPIHDRTTNHLIDTNLISSDNLITNRAHELHSFSLSLTIIARDLGKPYSLNNSRTVKLVWTTESQLKSLSITNNELLNSNIFSSTKFLFNNRLSIDKLIIPLIIGTILLLFIIFLILFGIFHCRKHSTKLLTHNKQLITNSTYSSSKFMKVLHHNQEISHRNTSMHKHTNQYHWWQCIKKYSRKKLTKDEQIEELKKSIQILENTTNITTTTTINNNNNNTIMNKMNIDNTNNKHNDFIINNYDGFNTRNRDNTEKGLIQCRNTQAEVFLKACLPDCVPSVAGGQVDQTYACSDDKTHFKWNEIQSFRPDCRQKQHSSNKSQTRVFSDDSSVNVRQFDVGYTALCAYPSSPHNNSQFIPIQQDINFDPYYDEQKTTNNLLFSPYFNRKLQVSNIGGSNFNNSKIAVHSTVPMSFTSSGLSNKNRAIETVTSYYGPLGLTDTCQKSYPSMQTLPSSYDIGQNSTGWTEKYEEFESDKELAALSKLTENIHNGWKPKLADAYAENSFV</sequence>
<keyword evidence="3" id="KW-0677">Repeat</keyword>
<evidence type="ECO:0000313" key="13">
    <source>
        <dbReference type="EMBL" id="TNN17386.1"/>
    </source>
</evidence>
<keyword evidence="9" id="KW-0175">Coiled coil</keyword>
<dbReference type="SUPFAM" id="SSF49313">
    <property type="entry name" value="Cadherin-like"/>
    <property type="match status" value="5"/>
</dbReference>
<keyword evidence="4 8" id="KW-0106">Calcium</keyword>
<dbReference type="Proteomes" id="UP000311919">
    <property type="component" value="Unassembled WGS sequence"/>
</dbReference>
<accession>A0A4Z2DLJ3</accession>
<dbReference type="GO" id="GO:0005509">
    <property type="term" value="F:calcium ion binding"/>
    <property type="evidence" value="ECO:0007669"/>
    <property type="project" value="UniProtKB-UniRule"/>
</dbReference>
<feature type="domain" description="Cadherin" evidence="12">
    <location>
        <begin position="320"/>
        <end position="439"/>
    </location>
</feature>
<name>A0A4Z2DLJ3_SCHJA</name>
<comment type="caution">
    <text evidence="13">The sequence shown here is derived from an EMBL/GenBank/DDBJ whole genome shotgun (WGS) entry which is preliminary data.</text>
</comment>
<dbReference type="CDD" id="cd11304">
    <property type="entry name" value="Cadherin_repeat"/>
    <property type="match status" value="6"/>
</dbReference>
<keyword evidence="7" id="KW-0325">Glycoprotein</keyword>
<feature type="transmembrane region" description="Helical" evidence="10">
    <location>
        <begin position="1067"/>
        <end position="1090"/>
    </location>
</feature>
<evidence type="ECO:0000256" key="8">
    <source>
        <dbReference type="PROSITE-ProRule" id="PRU00043"/>
    </source>
</evidence>
<protein>
    <submittedName>
        <fullName evidence="13">Protocadherin-11 X-linked isoform 1</fullName>
    </submittedName>
</protein>
<dbReference type="InterPro" id="IPR020894">
    <property type="entry name" value="Cadherin_CS"/>
</dbReference>